<dbReference type="SUPFAM" id="SSF51430">
    <property type="entry name" value="NAD(P)-linked oxidoreductase"/>
    <property type="match status" value="1"/>
</dbReference>
<dbReference type="InterPro" id="IPR036812">
    <property type="entry name" value="NAD(P)_OxRdtase_dom_sf"/>
</dbReference>
<name>A0A814GQX4_ADIRI</name>
<evidence type="ECO:0000313" key="5">
    <source>
        <dbReference type="EMBL" id="CAF1437582.1"/>
    </source>
</evidence>
<sequence length="341" mass="37296">MASSSSSYNVYIPNDVTPTAETKVKLADQILVSPLILGTWAWGEEKQWGWNADLDAKAKEAFDMSISKGINTFDTAEVYGNGESERCIARYKSNQPVAGTENIVIATKFLPLPYKFAYPSSLINALRASLEKLKVECVDLYQIHGPIHLRSIEVVANALAEAVKLGLTKTVGVSNYSTADTIKMYDCLQKHGIQLASNQVEYSLLRRVPETSGLIAACHQRNIAVLGYSPLAMGRLTGKYSKANPPPAGRKFSDVSLDELEPLLESMRSIANSHKVSVSSVALNYVICKGVIPLGGARDGKQAEQNAGALGWRLSNEEIQQLESHPITPNLSLFNRFWQHG</sequence>
<dbReference type="PANTHER" id="PTHR43364">
    <property type="entry name" value="NADH-SPECIFIC METHYLGLYOXAL REDUCTASE-RELATED"/>
    <property type="match status" value="1"/>
</dbReference>
<proteinExistence type="inferred from homology"/>
<keyword evidence="1" id="KW-0560">Oxidoreductase</keyword>
<evidence type="ECO:0000313" key="4">
    <source>
        <dbReference type="EMBL" id="CAF1000060.1"/>
    </source>
</evidence>
<feature type="domain" description="NADP-dependent oxidoreductase" evidence="3">
    <location>
        <begin position="34"/>
        <end position="325"/>
    </location>
</feature>
<dbReference type="Proteomes" id="UP000663852">
    <property type="component" value="Unassembled WGS sequence"/>
</dbReference>
<protein>
    <recommendedName>
        <fullName evidence="3">NADP-dependent oxidoreductase domain-containing protein</fullName>
    </recommendedName>
</protein>
<keyword evidence="6" id="KW-1185">Reference proteome</keyword>
<dbReference type="PROSITE" id="PS00062">
    <property type="entry name" value="ALDOKETO_REDUCTASE_2"/>
    <property type="match status" value="1"/>
</dbReference>
<evidence type="ECO:0000313" key="6">
    <source>
        <dbReference type="Proteomes" id="UP000663828"/>
    </source>
</evidence>
<dbReference type="PANTHER" id="PTHR43364:SF4">
    <property type="entry name" value="NAD(P)-LINKED OXIDOREDUCTASE SUPERFAMILY PROTEIN"/>
    <property type="match status" value="1"/>
</dbReference>
<comment type="similarity">
    <text evidence="2">Belongs to the aldo/keto reductase family. Aldo/keto reductase 2 subfamily.</text>
</comment>
<evidence type="ECO:0000256" key="1">
    <source>
        <dbReference type="ARBA" id="ARBA00023002"/>
    </source>
</evidence>
<dbReference type="Gene3D" id="3.20.20.100">
    <property type="entry name" value="NADP-dependent oxidoreductase domain"/>
    <property type="match status" value="1"/>
</dbReference>
<dbReference type="GO" id="GO:0016491">
    <property type="term" value="F:oxidoreductase activity"/>
    <property type="evidence" value="ECO:0007669"/>
    <property type="project" value="UniProtKB-KW"/>
</dbReference>
<evidence type="ECO:0000313" key="7">
    <source>
        <dbReference type="Proteomes" id="UP000663852"/>
    </source>
</evidence>
<organism evidence="4 7">
    <name type="scientific">Adineta ricciae</name>
    <name type="common">Rotifer</name>
    <dbReference type="NCBI Taxonomy" id="249248"/>
    <lineage>
        <taxon>Eukaryota</taxon>
        <taxon>Metazoa</taxon>
        <taxon>Spiralia</taxon>
        <taxon>Gnathifera</taxon>
        <taxon>Rotifera</taxon>
        <taxon>Eurotatoria</taxon>
        <taxon>Bdelloidea</taxon>
        <taxon>Adinetida</taxon>
        <taxon>Adinetidae</taxon>
        <taxon>Adineta</taxon>
    </lineage>
</organism>
<dbReference type="EMBL" id="CAJNOR010003679">
    <property type="protein sequence ID" value="CAF1437582.1"/>
    <property type="molecule type" value="Genomic_DNA"/>
</dbReference>
<dbReference type="InterPro" id="IPR018170">
    <property type="entry name" value="Aldo/ket_reductase_CS"/>
</dbReference>
<dbReference type="InterPro" id="IPR050523">
    <property type="entry name" value="AKR_Detox_Biosynth"/>
</dbReference>
<comment type="caution">
    <text evidence="4">The sequence shown here is derived from an EMBL/GenBank/DDBJ whole genome shotgun (WGS) entry which is preliminary data.</text>
</comment>
<dbReference type="EMBL" id="CAJNOJ010000061">
    <property type="protein sequence ID" value="CAF1000060.1"/>
    <property type="molecule type" value="Genomic_DNA"/>
</dbReference>
<dbReference type="PRINTS" id="PR00069">
    <property type="entry name" value="ALDKETRDTASE"/>
</dbReference>
<gene>
    <name evidence="4" type="ORF">EDS130_LOCUS14836</name>
    <name evidence="5" type="ORF">XAT740_LOCUS36128</name>
</gene>
<dbReference type="CDD" id="cd19093">
    <property type="entry name" value="AKR_AtPLR-like"/>
    <property type="match status" value="1"/>
</dbReference>
<dbReference type="InterPro" id="IPR020471">
    <property type="entry name" value="AKR"/>
</dbReference>
<reference evidence="4" key="1">
    <citation type="submission" date="2021-02" db="EMBL/GenBank/DDBJ databases">
        <authorList>
            <person name="Nowell W R."/>
        </authorList>
    </citation>
    <scope>NUCLEOTIDE SEQUENCE</scope>
</reference>
<dbReference type="OrthoDB" id="48988at2759"/>
<dbReference type="Pfam" id="PF00248">
    <property type="entry name" value="Aldo_ket_red"/>
    <property type="match status" value="1"/>
</dbReference>
<dbReference type="Proteomes" id="UP000663828">
    <property type="component" value="Unassembled WGS sequence"/>
</dbReference>
<accession>A0A814GQX4</accession>
<dbReference type="InterPro" id="IPR023210">
    <property type="entry name" value="NADP_OxRdtase_dom"/>
</dbReference>
<dbReference type="AlphaFoldDB" id="A0A814GQX4"/>
<evidence type="ECO:0000256" key="2">
    <source>
        <dbReference type="ARBA" id="ARBA00038157"/>
    </source>
</evidence>
<evidence type="ECO:0000259" key="3">
    <source>
        <dbReference type="Pfam" id="PF00248"/>
    </source>
</evidence>